<dbReference type="GO" id="GO:0008757">
    <property type="term" value="F:S-adenosylmethionine-dependent methyltransferase activity"/>
    <property type="evidence" value="ECO:0007669"/>
    <property type="project" value="InterPro"/>
</dbReference>
<sequence length="170" mass="17975">MLEVSGSEDFAGSLRGIEPSAAMVKYANEKAEANGIKLEVAEGYAEKLPYSAASFDTVFCTRVLHHIPKDARARAITEIRRVMKPGGRVVIVDLQKPRSLFKALRAAISIVSILHGAGSSAARTDFDALSADLQQLGFTDISLHSFGNGATGGLVGTLGRMESAPEALSN</sequence>
<dbReference type="InterPro" id="IPR013216">
    <property type="entry name" value="Methyltransf_11"/>
</dbReference>
<name>A0A0F8YSA3_9ZZZZ</name>
<reference evidence="2" key="1">
    <citation type="journal article" date="2015" name="Nature">
        <title>Complex archaea that bridge the gap between prokaryotes and eukaryotes.</title>
        <authorList>
            <person name="Spang A."/>
            <person name="Saw J.H."/>
            <person name="Jorgensen S.L."/>
            <person name="Zaremba-Niedzwiedzka K."/>
            <person name="Martijn J."/>
            <person name="Lind A.E."/>
            <person name="van Eijk R."/>
            <person name="Schleper C."/>
            <person name="Guy L."/>
            <person name="Ettema T.J."/>
        </authorList>
    </citation>
    <scope>NUCLEOTIDE SEQUENCE</scope>
</reference>
<accession>A0A0F8YSA3</accession>
<dbReference type="EMBL" id="LAZR01067804">
    <property type="protein sequence ID" value="KKK50861.1"/>
    <property type="molecule type" value="Genomic_DNA"/>
</dbReference>
<dbReference type="PANTHER" id="PTHR43591:SF24">
    <property type="entry name" value="2-METHOXY-6-POLYPRENYL-1,4-BENZOQUINOL METHYLASE, MITOCHONDRIAL"/>
    <property type="match status" value="1"/>
</dbReference>
<proteinExistence type="predicted"/>
<dbReference type="CDD" id="cd02440">
    <property type="entry name" value="AdoMet_MTases"/>
    <property type="match status" value="1"/>
</dbReference>
<dbReference type="Pfam" id="PF08241">
    <property type="entry name" value="Methyltransf_11"/>
    <property type="match status" value="1"/>
</dbReference>
<feature type="domain" description="Methyltransferase type 11" evidence="1">
    <location>
        <begin position="12"/>
        <end position="91"/>
    </location>
</feature>
<dbReference type="InterPro" id="IPR029063">
    <property type="entry name" value="SAM-dependent_MTases_sf"/>
</dbReference>
<gene>
    <name evidence="2" type="ORF">LCGC14_3120790</name>
</gene>
<dbReference type="PANTHER" id="PTHR43591">
    <property type="entry name" value="METHYLTRANSFERASE"/>
    <property type="match status" value="1"/>
</dbReference>
<evidence type="ECO:0000259" key="1">
    <source>
        <dbReference type="Pfam" id="PF08241"/>
    </source>
</evidence>
<comment type="caution">
    <text evidence="2">The sequence shown here is derived from an EMBL/GenBank/DDBJ whole genome shotgun (WGS) entry which is preliminary data.</text>
</comment>
<dbReference type="Gene3D" id="3.40.50.150">
    <property type="entry name" value="Vaccinia Virus protein VP39"/>
    <property type="match status" value="1"/>
</dbReference>
<evidence type="ECO:0000313" key="2">
    <source>
        <dbReference type="EMBL" id="KKK50861.1"/>
    </source>
</evidence>
<dbReference type="SUPFAM" id="SSF53335">
    <property type="entry name" value="S-adenosyl-L-methionine-dependent methyltransferases"/>
    <property type="match status" value="1"/>
</dbReference>
<dbReference type="AlphaFoldDB" id="A0A0F8YSA3"/>
<organism evidence="2">
    <name type="scientific">marine sediment metagenome</name>
    <dbReference type="NCBI Taxonomy" id="412755"/>
    <lineage>
        <taxon>unclassified sequences</taxon>
        <taxon>metagenomes</taxon>
        <taxon>ecological metagenomes</taxon>
    </lineage>
</organism>
<protein>
    <recommendedName>
        <fullName evidence="1">Methyltransferase type 11 domain-containing protein</fullName>
    </recommendedName>
</protein>